<evidence type="ECO:0000313" key="6">
    <source>
        <dbReference type="EMBL" id="RXW16815.1"/>
    </source>
</evidence>
<dbReference type="PANTHER" id="PTHR10218">
    <property type="entry name" value="GTP-BINDING PROTEIN ALPHA SUBUNIT"/>
    <property type="match status" value="1"/>
</dbReference>
<dbReference type="STRING" id="2316362.A0A4Q2DE82"/>
<evidence type="ECO:0000256" key="4">
    <source>
        <dbReference type="ARBA" id="ARBA00023224"/>
    </source>
</evidence>
<dbReference type="Gene3D" id="1.10.400.10">
    <property type="entry name" value="GI Alpha 1, domain 2-like"/>
    <property type="match status" value="1"/>
</dbReference>
<dbReference type="GO" id="GO:0007188">
    <property type="term" value="P:adenylate cyclase-modulating G protein-coupled receptor signaling pathway"/>
    <property type="evidence" value="ECO:0007669"/>
    <property type="project" value="TreeGrafter"/>
</dbReference>
<dbReference type="GO" id="GO:0001664">
    <property type="term" value="F:G protein-coupled receptor binding"/>
    <property type="evidence" value="ECO:0007669"/>
    <property type="project" value="TreeGrafter"/>
</dbReference>
<evidence type="ECO:0000313" key="7">
    <source>
        <dbReference type="Proteomes" id="UP000290288"/>
    </source>
</evidence>
<dbReference type="GO" id="GO:0046872">
    <property type="term" value="F:metal ion binding"/>
    <property type="evidence" value="ECO:0007669"/>
    <property type="project" value="UniProtKB-KW"/>
</dbReference>
<dbReference type="InterPro" id="IPR011025">
    <property type="entry name" value="GproteinA_insert"/>
</dbReference>
<dbReference type="OrthoDB" id="10350317at2759"/>
<protein>
    <submittedName>
        <fullName evidence="6">Uncharacterized protein</fullName>
    </submittedName>
</protein>
<sequence>MIENLRRHHGREEWNAELAHWRFVIQLKLVKSVVMILDAFQAEGRGEQLTTIQELRQLVLLRLAPLRRVEQKLRTWVSASVEDITHAAGDNRWKKEHEDAMMTIAMFQKETLWVDEDVQLLLREGKIPFEDSAEFFLEAVDRITSRDYTPSDEDVARARSRPVVQECRIKFQRPVDSTGRVSETEWFLYNVATQRMAKDAWIPYFEGLRAIMFFVGYLQISQGSTSTYRRAQE</sequence>
<proteinExistence type="predicted"/>
<keyword evidence="1" id="KW-0479">Metal-binding</keyword>
<evidence type="ECO:0000256" key="2">
    <source>
        <dbReference type="ARBA" id="ARBA00022741"/>
    </source>
</evidence>
<gene>
    <name evidence="6" type="ORF">EST38_g9032</name>
</gene>
<organism evidence="6 7">
    <name type="scientific">Candolleomyces aberdarensis</name>
    <dbReference type="NCBI Taxonomy" id="2316362"/>
    <lineage>
        <taxon>Eukaryota</taxon>
        <taxon>Fungi</taxon>
        <taxon>Dikarya</taxon>
        <taxon>Basidiomycota</taxon>
        <taxon>Agaricomycotina</taxon>
        <taxon>Agaricomycetes</taxon>
        <taxon>Agaricomycetidae</taxon>
        <taxon>Agaricales</taxon>
        <taxon>Agaricineae</taxon>
        <taxon>Psathyrellaceae</taxon>
        <taxon>Candolleomyces</taxon>
    </lineage>
</organism>
<dbReference type="GO" id="GO:0005525">
    <property type="term" value="F:GTP binding"/>
    <property type="evidence" value="ECO:0007669"/>
    <property type="project" value="UniProtKB-KW"/>
</dbReference>
<dbReference type="Proteomes" id="UP000290288">
    <property type="component" value="Unassembled WGS sequence"/>
</dbReference>
<dbReference type="AlphaFoldDB" id="A0A4Q2DE82"/>
<dbReference type="PROSITE" id="PS51882">
    <property type="entry name" value="G_ALPHA"/>
    <property type="match status" value="1"/>
</dbReference>
<reference evidence="6 7" key="1">
    <citation type="submission" date="2019-01" db="EMBL/GenBank/DDBJ databases">
        <title>Draft genome sequence of Psathyrella aberdarensis IHI B618.</title>
        <authorList>
            <person name="Buettner E."/>
            <person name="Kellner H."/>
        </authorList>
    </citation>
    <scope>NUCLEOTIDE SEQUENCE [LARGE SCALE GENOMIC DNA]</scope>
    <source>
        <strain evidence="6 7">IHI B618</strain>
    </source>
</reference>
<accession>A0A4Q2DE82</accession>
<dbReference type="GO" id="GO:0005737">
    <property type="term" value="C:cytoplasm"/>
    <property type="evidence" value="ECO:0007669"/>
    <property type="project" value="TreeGrafter"/>
</dbReference>
<keyword evidence="7" id="KW-1185">Reference proteome</keyword>
<evidence type="ECO:0000256" key="3">
    <source>
        <dbReference type="ARBA" id="ARBA00023134"/>
    </source>
</evidence>
<dbReference type="EMBL" id="SDEE01000398">
    <property type="protein sequence ID" value="RXW16815.1"/>
    <property type="molecule type" value="Genomic_DNA"/>
</dbReference>
<dbReference type="GO" id="GO:0003924">
    <property type="term" value="F:GTPase activity"/>
    <property type="evidence" value="ECO:0007669"/>
    <property type="project" value="InterPro"/>
</dbReference>
<evidence type="ECO:0000256" key="5">
    <source>
        <dbReference type="PIRSR" id="PIRSR601019-1"/>
    </source>
</evidence>
<dbReference type="PANTHER" id="PTHR10218:SF302">
    <property type="entry name" value="GUANINE NUCLEOTIDE-BINDING PROTEIN ALPHA-5 SUBUNIT"/>
    <property type="match status" value="1"/>
</dbReference>
<keyword evidence="2 5" id="KW-0547">Nucleotide-binding</keyword>
<dbReference type="Gene3D" id="3.40.50.300">
    <property type="entry name" value="P-loop containing nucleotide triphosphate hydrolases"/>
    <property type="match status" value="1"/>
</dbReference>
<dbReference type="InterPro" id="IPR027417">
    <property type="entry name" value="P-loop_NTPase"/>
</dbReference>
<feature type="binding site" evidence="5">
    <location>
        <begin position="131"/>
        <end position="132"/>
    </location>
    <ligand>
        <name>GTP</name>
        <dbReference type="ChEBI" id="CHEBI:37565"/>
    </ligand>
</feature>
<dbReference type="GO" id="GO:0031683">
    <property type="term" value="F:G-protein beta/gamma-subunit complex binding"/>
    <property type="evidence" value="ECO:0007669"/>
    <property type="project" value="InterPro"/>
</dbReference>
<name>A0A4Q2DE82_9AGAR</name>
<keyword evidence="3 5" id="KW-0342">GTP-binding</keyword>
<dbReference type="SUPFAM" id="SSF47895">
    <property type="entry name" value="Transducin (alpha subunit), insertion domain"/>
    <property type="match status" value="1"/>
</dbReference>
<keyword evidence="4" id="KW-0807">Transducer</keyword>
<dbReference type="InterPro" id="IPR001019">
    <property type="entry name" value="Gprotein_alpha_su"/>
</dbReference>
<dbReference type="GO" id="GO:0005834">
    <property type="term" value="C:heterotrimeric G-protein complex"/>
    <property type="evidence" value="ECO:0007669"/>
    <property type="project" value="TreeGrafter"/>
</dbReference>
<comment type="caution">
    <text evidence="6">The sequence shown here is derived from an EMBL/GenBank/DDBJ whole genome shotgun (WGS) entry which is preliminary data.</text>
</comment>
<evidence type="ECO:0000256" key="1">
    <source>
        <dbReference type="ARBA" id="ARBA00022723"/>
    </source>
</evidence>
<dbReference type="Pfam" id="PF00503">
    <property type="entry name" value="G-alpha"/>
    <property type="match status" value="1"/>
</dbReference>